<evidence type="ECO:0000259" key="6">
    <source>
        <dbReference type="PROSITE" id="PS50261"/>
    </source>
</evidence>
<evidence type="ECO:0000256" key="3">
    <source>
        <dbReference type="ARBA" id="ARBA00022989"/>
    </source>
</evidence>
<dbReference type="GO" id="GO:0007166">
    <property type="term" value="P:cell surface receptor signaling pathway"/>
    <property type="evidence" value="ECO:0007669"/>
    <property type="project" value="InterPro"/>
</dbReference>
<dbReference type="OrthoDB" id="312739at2759"/>
<dbReference type="Proteomes" id="UP000187209">
    <property type="component" value="Unassembled WGS sequence"/>
</dbReference>
<dbReference type="GO" id="GO:0030552">
    <property type="term" value="F:cAMP binding"/>
    <property type="evidence" value="ECO:0007669"/>
    <property type="project" value="InterPro"/>
</dbReference>
<dbReference type="EMBL" id="MPUH01000290">
    <property type="protein sequence ID" value="OMJ83826.1"/>
    <property type="molecule type" value="Genomic_DNA"/>
</dbReference>
<accession>A0A1R2C490</accession>
<keyword evidence="4 5" id="KW-0472">Membrane</keyword>
<evidence type="ECO:0000256" key="4">
    <source>
        <dbReference type="ARBA" id="ARBA00023136"/>
    </source>
</evidence>
<feature type="transmembrane region" description="Helical" evidence="5">
    <location>
        <begin position="47"/>
        <end position="64"/>
    </location>
</feature>
<evidence type="ECO:0000313" key="7">
    <source>
        <dbReference type="EMBL" id="OMJ83826.1"/>
    </source>
</evidence>
<dbReference type="GO" id="GO:0005886">
    <property type="term" value="C:plasma membrane"/>
    <property type="evidence" value="ECO:0007669"/>
    <property type="project" value="TreeGrafter"/>
</dbReference>
<proteinExistence type="predicted"/>
<comment type="subcellular location">
    <subcellularLocation>
        <location evidence="1">Membrane</location>
        <topology evidence="1">Multi-pass membrane protein</topology>
    </subcellularLocation>
</comment>
<feature type="transmembrane region" description="Helical" evidence="5">
    <location>
        <begin position="194"/>
        <end position="215"/>
    </location>
</feature>
<dbReference type="InterPro" id="IPR022343">
    <property type="entry name" value="GCR1-cAMP_receptor"/>
</dbReference>
<name>A0A1R2C490_9CILI</name>
<dbReference type="InterPro" id="IPR017981">
    <property type="entry name" value="GPCR_2-like_7TM"/>
</dbReference>
<keyword evidence="3 5" id="KW-1133">Transmembrane helix</keyword>
<dbReference type="SUPFAM" id="SSF81321">
    <property type="entry name" value="Family A G protein-coupled receptor-like"/>
    <property type="match status" value="1"/>
</dbReference>
<feature type="transmembrane region" description="Helical" evidence="5">
    <location>
        <begin position="114"/>
        <end position="137"/>
    </location>
</feature>
<dbReference type="Gene3D" id="1.20.1070.10">
    <property type="entry name" value="Rhodopsin 7-helix transmembrane proteins"/>
    <property type="match status" value="1"/>
</dbReference>
<protein>
    <recommendedName>
        <fullName evidence="6">G-protein coupled receptors family 2 profile 2 domain-containing protein</fullName>
    </recommendedName>
</protein>
<feature type="transmembrane region" description="Helical" evidence="5">
    <location>
        <begin position="76"/>
        <end position="94"/>
    </location>
</feature>
<dbReference type="PANTHER" id="PTHR23112:SF0">
    <property type="entry name" value="TRANSMEMBRANE PROTEIN 116"/>
    <property type="match status" value="1"/>
</dbReference>
<dbReference type="PRINTS" id="PR02001">
    <property type="entry name" value="GCR1CAMPR"/>
</dbReference>
<keyword evidence="8" id="KW-1185">Reference proteome</keyword>
<sequence>MWKHNYRLIMYLAISNIITSVAFMIPYQSKPSVMCTAQGYLNNFGQLSSVLWTGCIMLSLYRLIVLERSENLKLELLYIVIAWIIPSGISFISINEYKPAGGWCWIKDKSGGKLLYIIGEFYGPYLAVLIYDIFVCYKIKKYLKKCKDELDLRSAKRAAFRRFVFYPITLIICYLPVIIHRFCIAFGITCMSDTFLNIFGIFGNCIYGFACAVIFGSTKYVRGKFTEMCCKAYIIDDSSLISSDGLILT</sequence>
<comment type="caution">
    <text evidence="7">The sequence shown here is derived from an EMBL/GenBank/DDBJ whole genome shotgun (WGS) entry which is preliminary data.</text>
</comment>
<dbReference type="GO" id="GO:0004930">
    <property type="term" value="F:G protein-coupled receptor activity"/>
    <property type="evidence" value="ECO:0007669"/>
    <property type="project" value="InterPro"/>
</dbReference>
<dbReference type="PRINTS" id="PR00247">
    <property type="entry name" value="GPCRCAMP"/>
</dbReference>
<dbReference type="InterPro" id="IPR000848">
    <property type="entry name" value="GPCR_cAMP"/>
</dbReference>
<dbReference type="PANTHER" id="PTHR23112">
    <property type="entry name" value="G PROTEIN-COUPLED RECEPTOR 157-RELATED"/>
    <property type="match status" value="1"/>
</dbReference>
<dbReference type="Pfam" id="PF05462">
    <property type="entry name" value="Dicty_CAR"/>
    <property type="match status" value="1"/>
</dbReference>
<evidence type="ECO:0000256" key="1">
    <source>
        <dbReference type="ARBA" id="ARBA00004141"/>
    </source>
</evidence>
<keyword evidence="2 5" id="KW-0812">Transmembrane</keyword>
<organism evidence="7 8">
    <name type="scientific">Stentor coeruleus</name>
    <dbReference type="NCBI Taxonomy" id="5963"/>
    <lineage>
        <taxon>Eukaryota</taxon>
        <taxon>Sar</taxon>
        <taxon>Alveolata</taxon>
        <taxon>Ciliophora</taxon>
        <taxon>Postciliodesmatophora</taxon>
        <taxon>Heterotrichea</taxon>
        <taxon>Heterotrichida</taxon>
        <taxon>Stentoridae</taxon>
        <taxon>Stentor</taxon>
    </lineage>
</organism>
<gene>
    <name evidence="7" type="ORF">SteCoe_15186</name>
</gene>
<dbReference type="GO" id="GO:0007189">
    <property type="term" value="P:adenylate cyclase-activating G protein-coupled receptor signaling pathway"/>
    <property type="evidence" value="ECO:0007669"/>
    <property type="project" value="TreeGrafter"/>
</dbReference>
<dbReference type="PROSITE" id="PS50261">
    <property type="entry name" value="G_PROTEIN_RECEP_F2_4"/>
    <property type="match status" value="1"/>
</dbReference>
<evidence type="ECO:0000256" key="2">
    <source>
        <dbReference type="ARBA" id="ARBA00022692"/>
    </source>
</evidence>
<feature type="transmembrane region" description="Helical" evidence="5">
    <location>
        <begin position="9"/>
        <end position="27"/>
    </location>
</feature>
<feature type="domain" description="G-protein coupled receptors family 2 profile 2" evidence="6">
    <location>
        <begin position="1"/>
        <end position="204"/>
    </location>
</feature>
<reference evidence="7 8" key="1">
    <citation type="submission" date="2016-11" db="EMBL/GenBank/DDBJ databases">
        <title>The macronuclear genome of Stentor coeruleus: a giant cell with tiny introns.</title>
        <authorList>
            <person name="Slabodnick M."/>
            <person name="Ruby J.G."/>
            <person name="Reiff S.B."/>
            <person name="Swart E.C."/>
            <person name="Gosai S."/>
            <person name="Prabakaran S."/>
            <person name="Witkowska E."/>
            <person name="Larue G.E."/>
            <person name="Fisher S."/>
            <person name="Freeman R.M."/>
            <person name="Gunawardena J."/>
            <person name="Chu W."/>
            <person name="Stover N.A."/>
            <person name="Gregory B.D."/>
            <person name="Nowacki M."/>
            <person name="Derisi J."/>
            <person name="Roy S.W."/>
            <person name="Marshall W.F."/>
            <person name="Sood P."/>
        </authorList>
    </citation>
    <scope>NUCLEOTIDE SEQUENCE [LARGE SCALE GENOMIC DNA]</scope>
    <source>
        <strain evidence="7">WM001</strain>
    </source>
</reference>
<feature type="transmembrane region" description="Helical" evidence="5">
    <location>
        <begin position="163"/>
        <end position="188"/>
    </location>
</feature>
<dbReference type="AlphaFoldDB" id="A0A1R2C490"/>
<evidence type="ECO:0000256" key="5">
    <source>
        <dbReference type="SAM" id="Phobius"/>
    </source>
</evidence>
<evidence type="ECO:0000313" key="8">
    <source>
        <dbReference type="Proteomes" id="UP000187209"/>
    </source>
</evidence>